<protein>
    <recommendedName>
        <fullName evidence="5">Protein kinase A anchor protein nuclear localisation signal domain-containing protein</fullName>
    </recommendedName>
</protein>
<accession>A0A8S2RSP1</accession>
<dbReference type="Proteomes" id="UP000677228">
    <property type="component" value="Unassembled WGS sequence"/>
</dbReference>
<evidence type="ECO:0000256" key="1">
    <source>
        <dbReference type="SAM" id="SignalP"/>
    </source>
</evidence>
<proteinExistence type="predicted"/>
<keyword evidence="1" id="KW-0732">Signal</keyword>
<evidence type="ECO:0008006" key="5">
    <source>
        <dbReference type="Google" id="ProtNLM"/>
    </source>
</evidence>
<dbReference type="EMBL" id="CAJNOK010024484">
    <property type="protein sequence ID" value="CAF1377250.1"/>
    <property type="molecule type" value="Genomic_DNA"/>
</dbReference>
<organism evidence="3 4">
    <name type="scientific">Didymodactylos carnosus</name>
    <dbReference type="NCBI Taxonomy" id="1234261"/>
    <lineage>
        <taxon>Eukaryota</taxon>
        <taxon>Metazoa</taxon>
        <taxon>Spiralia</taxon>
        <taxon>Gnathifera</taxon>
        <taxon>Rotifera</taxon>
        <taxon>Eurotatoria</taxon>
        <taxon>Bdelloidea</taxon>
        <taxon>Philodinida</taxon>
        <taxon>Philodinidae</taxon>
        <taxon>Didymodactylos</taxon>
    </lineage>
</organism>
<evidence type="ECO:0000313" key="2">
    <source>
        <dbReference type="EMBL" id="CAF1377250.1"/>
    </source>
</evidence>
<dbReference type="EMBL" id="CAJOBA010046163">
    <property type="protein sequence ID" value="CAF4185941.1"/>
    <property type="molecule type" value="Genomic_DNA"/>
</dbReference>
<gene>
    <name evidence="2" type="ORF">OVA965_LOCUS31945</name>
    <name evidence="3" type="ORF">TMI583_LOCUS32790</name>
</gene>
<sequence>MEIPQALYTWVLIAVMLCVQSGNTLSKCRVDNRGHAPYRVPTGQSPVVYPPNVKMQPPYSSCRWVPYTNPAKPQTECSEGSQNVLTLVIPLVIHPTFVTAAGLAQVAIKRVSNQSTIIQTEPLTNLHLSINYFDCYSDREVKIIQDVLAKYIFPFMTVTLQGSGCDIDTVQGYIIALATQNSSAALSKLASGIEAAVTAAGVTIKQKSVDRFHMTLATVNYQYPSDCTVKKLKFPKLKSERMYCYLLSQTNGSFEAYAASGSSTVQKSVCETGKLFG</sequence>
<feature type="signal peptide" evidence="1">
    <location>
        <begin position="1"/>
        <end position="26"/>
    </location>
</feature>
<reference evidence="3" key="1">
    <citation type="submission" date="2021-02" db="EMBL/GenBank/DDBJ databases">
        <authorList>
            <person name="Nowell W R."/>
        </authorList>
    </citation>
    <scope>NUCLEOTIDE SEQUENCE</scope>
</reference>
<dbReference type="Gene3D" id="3.90.1140.10">
    <property type="entry name" value="Cyclic phosphodiesterase"/>
    <property type="match status" value="1"/>
</dbReference>
<feature type="chain" id="PRO_5036273784" description="Protein kinase A anchor protein nuclear localisation signal domain-containing protein" evidence="1">
    <location>
        <begin position="27"/>
        <end position="277"/>
    </location>
</feature>
<evidence type="ECO:0000313" key="4">
    <source>
        <dbReference type="Proteomes" id="UP000682733"/>
    </source>
</evidence>
<name>A0A8S2RSP1_9BILA</name>
<evidence type="ECO:0000313" key="3">
    <source>
        <dbReference type="EMBL" id="CAF4185941.1"/>
    </source>
</evidence>
<dbReference type="AlphaFoldDB" id="A0A8S2RSP1"/>
<dbReference type="Proteomes" id="UP000682733">
    <property type="component" value="Unassembled WGS sequence"/>
</dbReference>
<comment type="caution">
    <text evidence="3">The sequence shown here is derived from an EMBL/GenBank/DDBJ whole genome shotgun (WGS) entry which is preliminary data.</text>
</comment>